<proteinExistence type="predicted"/>
<keyword evidence="3" id="KW-1185">Reference proteome</keyword>
<dbReference type="OrthoDB" id="278699at2"/>
<dbReference type="GO" id="GO:0032451">
    <property type="term" value="F:demethylase activity"/>
    <property type="evidence" value="ECO:0007669"/>
    <property type="project" value="TreeGrafter"/>
</dbReference>
<dbReference type="GO" id="GO:0051213">
    <property type="term" value="F:dioxygenase activity"/>
    <property type="evidence" value="ECO:0007669"/>
    <property type="project" value="UniProtKB-KW"/>
</dbReference>
<dbReference type="PROSITE" id="PS51471">
    <property type="entry name" value="FE2OG_OXY"/>
    <property type="match status" value="1"/>
</dbReference>
<keyword evidence="2" id="KW-0560">Oxidoreductase</keyword>
<dbReference type="Gene3D" id="2.60.120.590">
    <property type="entry name" value="Alpha-ketoglutarate-dependent dioxygenase AlkB-like"/>
    <property type="match status" value="1"/>
</dbReference>
<dbReference type="PANTHER" id="PTHR12463">
    <property type="entry name" value="OXYGENASE-RELATED"/>
    <property type="match status" value="1"/>
</dbReference>
<dbReference type="InterPro" id="IPR005123">
    <property type="entry name" value="Oxoglu/Fe-dep_dioxygenase_dom"/>
</dbReference>
<name>A0A437LYH2_9SPHN</name>
<dbReference type="GO" id="GO:0070988">
    <property type="term" value="P:demethylation"/>
    <property type="evidence" value="ECO:0007669"/>
    <property type="project" value="InterPro"/>
</dbReference>
<dbReference type="EMBL" id="SACN01000003">
    <property type="protein sequence ID" value="RVT90383.1"/>
    <property type="molecule type" value="Genomic_DNA"/>
</dbReference>
<gene>
    <name evidence="2" type="ORF">EOD43_19150</name>
</gene>
<feature type="domain" description="Fe2OG dioxygenase" evidence="1">
    <location>
        <begin position="104"/>
        <end position="200"/>
    </location>
</feature>
<accession>A0A437LYH2</accession>
<dbReference type="InterPro" id="IPR032857">
    <property type="entry name" value="ALKBH4"/>
</dbReference>
<dbReference type="SUPFAM" id="SSF51197">
    <property type="entry name" value="Clavaminate synthase-like"/>
    <property type="match status" value="1"/>
</dbReference>
<dbReference type="AlphaFoldDB" id="A0A437LYH2"/>
<evidence type="ECO:0000313" key="3">
    <source>
        <dbReference type="Proteomes" id="UP000282971"/>
    </source>
</evidence>
<comment type="caution">
    <text evidence="2">The sequence shown here is derived from an EMBL/GenBank/DDBJ whole genome shotgun (WGS) entry which is preliminary data.</text>
</comment>
<reference evidence="2 3" key="1">
    <citation type="submission" date="2019-01" db="EMBL/GenBank/DDBJ databases">
        <authorList>
            <person name="Chen W.-M."/>
        </authorList>
    </citation>
    <scope>NUCLEOTIDE SEQUENCE [LARGE SCALE GENOMIC DNA]</scope>
    <source>
        <strain evidence="2 3">CCP-7</strain>
    </source>
</reference>
<evidence type="ECO:0000259" key="1">
    <source>
        <dbReference type="PROSITE" id="PS51471"/>
    </source>
</evidence>
<dbReference type="Pfam" id="PF13532">
    <property type="entry name" value="2OG-FeII_Oxy_2"/>
    <property type="match status" value="1"/>
</dbReference>
<protein>
    <submittedName>
        <fullName evidence="2">Alpha-ketoglutarate-dependent dioxygenase AlkB</fullName>
    </submittedName>
</protein>
<keyword evidence="2" id="KW-0223">Dioxygenase</keyword>
<dbReference type="InterPro" id="IPR037151">
    <property type="entry name" value="AlkB-like_sf"/>
</dbReference>
<sequence length="212" mass="23504">MNGRDLFENVGGADRLARAPGAPVPGLRTAKAIITPDEHDALIAAIDSCGLAPFRFQGWEGRRLTRSYGWHYDFDHGRLAPADPVPDWLSGVRTRMARLIERDPHELVQALLIRYDPGATIGWHRDRPQFGHVVGLSLGATATLRLRRRVGPGRAGFARSTVALEPRAAYALTGEIRRHWEHSIAALDETRWSVTFRTLASERCAENTGDPV</sequence>
<dbReference type="RefSeq" id="WP_127745639.1">
    <property type="nucleotide sequence ID" value="NZ_SACN01000003.1"/>
</dbReference>
<dbReference type="Proteomes" id="UP000282971">
    <property type="component" value="Unassembled WGS sequence"/>
</dbReference>
<organism evidence="2 3">
    <name type="scientific">Sphingomonas crocodyli</name>
    <dbReference type="NCBI Taxonomy" id="1979270"/>
    <lineage>
        <taxon>Bacteria</taxon>
        <taxon>Pseudomonadati</taxon>
        <taxon>Pseudomonadota</taxon>
        <taxon>Alphaproteobacteria</taxon>
        <taxon>Sphingomonadales</taxon>
        <taxon>Sphingomonadaceae</taxon>
        <taxon>Sphingomonas</taxon>
    </lineage>
</organism>
<dbReference type="InterPro" id="IPR027450">
    <property type="entry name" value="AlkB-like"/>
</dbReference>
<evidence type="ECO:0000313" key="2">
    <source>
        <dbReference type="EMBL" id="RVT90383.1"/>
    </source>
</evidence>
<dbReference type="PANTHER" id="PTHR12463:SF1">
    <property type="entry name" value="2-OXOGLUTARATE AND FE-DEPENDENT OXYGENASE FAMILY PROTEIN"/>
    <property type="match status" value="1"/>
</dbReference>